<dbReference type="EMBL" id="JACXAD010000039">
    <property type="protein sequence ID" value="MBD2770443.1"/>
    <property type="molecule type" value="Genomic_DNA"/>
</dbReference>
<dbReference type="InterPro" id="IPR036291">
    <property type="entry name" value="NAD(P)-bd_dom_sf"/>
</dbReference>
<dbReference type="FunFam" id="3.40.50.720:FF:000084">
    <property type="entry name" value="Short-chain dehydrogenase reductase"/>
    <property type="match status" value="1"/>
</dbReference>
<comment type="caution">
    <text evidence="6">The sequence shown here is derived from an EMBL/GenBank/DDBJ whole genome shotgun (WGS) entry which is preliminary data.</text>
</comment>
<accession>A0A927BID3</accession>
<dbReference type="RefSeq" id="WP_191007250.1">
    <property type="nucleotide sequence ID" value="NZ_JACXAD010000039.1"/>
</dbReference>
<dbReference type="PRINTS" id="PR00081">
    <property type="entry name" value="GDHRDH"/>
</dbReference>
<dbReference type="InterPro" id="IPR002347">
    <property type="entry name" value="SDR_fam"/>
</dbReference>
<dbReference type="PROSITE" id="PS00061">
    <property type="entry name" value="ADH_SHORT"/>
    <property type="match status" value="1"/>
</dbReference>
<keyword evidence="4" id="KW-0520">NAD</keyword>
<dbReference type="PANTHER" id="PTHR43943:SF17">
    <property type="entry name" value="3-PHENYLPROPIONATE-DIHYDRODIOL_CINNAMIC ACID-DIHYDRODIOL DEHYDROGENASE"/>
    <property type="match status" value="1"/>
</dbReference>
<gene>
    <name evidence="6" type="ORF">IC235_21365</name>
</gene>
<dbReference type="InterPro" id="IPR020904">
    <property type="entry name" value="Sc_DH/Rdtase_CS"/>
</dbReference>
<protein>
    <submittedName>
        <fullName evidence="6">SDR family oxidoreductase</fullName>
    </submittedName>
</protein>
<keyword evidence="3" id="KW-0560">Oxidoreductase</keyword>
<comment type="similarity">
    <text evidence="1">Belongs to the short-chain dehydrogenases/reductases (SDR) family.</text>
</comment>
<evidence type="ECO:0000313" key="7">
    <source>
        <dbReference type="Proteomes" id="UP000612233"/>
    </source>
</evidence>
<organism evidence="6 7">
    <name type="scientific">Hymenobacter montanus</name>
    <dbReference type="NCBI Taxonomy" id="2771359"/>
    <lineage>
        <taxon>Bacteria</taxon>
        <taxon>Pseudomonadati</taxon>
        <taxon>Bacteroidota</taxon>
        <taxon>Cytophagia</taxon>
        <taxon>Cytophagales</taxon>
        <taxon>Hymenobacteraceae</taxon>
        <taxon>Hymenobacter</taxon>
    </lineage>
</organism>
<dbReference type="InterPro" id="IPR057326">
    <property type="entry name" value="KR_dom"/>
</dbReference>
<evidence type="ECO:0000256" key="3">
    <source>
        <dbReference type="ARBA" id="ARBA00023002"/>
    </source>
</evidence>
<evidence type="ECO:0000256" key="2">
    <source>
        <dbReference type="ARBA" id="ARBA00022797"/>
    </source>
</evidence>
<dbReference type="PRINTS" id="PR00080">
    <property type="entry name" value="SDRFAMILY"/>
</dbReference>
<evidence type="ECO:0000256" key="1">
    <source>
        <dbReference type="ARBA" id="ARBA00006484"/>
    </source>
</evidence>
<dbReference type="Gene3D" id="3.40.50.720">
    <property type="entry name" value="NAD(P)-binding Rossmann-like Domain"/>
    <property type="match status" value="1"/>
</dbReference>
<keyword evidence="7" id="KW-1185">Reference proteome</keyword>
<dbReference type="AlphaFoldDB" id="A0A927BID3"/>
<dbReference type="GO" id="GO:0016491">
    <property type="term" value="F:oxidoreductase activity"/>
    <property type="evidence" value="ECO:0007669"/>
    <property type="project" value="UniProtKB-KW"/>
</dbReference>
<dbReference type="SUPFAM" id="SSF51735">
    <property type="entry name" value="NAD(P)-binding Rossmann-fold domains"/>
    <property type="match status" value="1"/>
</dbReference>
<keyword evidence="2" id="KW-0058">Aromatic hydrocarbons catabolism</keyword>
<evidence type="ECO:0000313" key="6">
    <source>
        <dbReference type="EMBL" id="MBD2770443.1"/>
    </source>
</evidence>
<dbReference type="Proteomes" id="UP000612233">
    <property type="component" value="Unassembled WGS sequence"/>
</dbReference>
<dbReference type="Pfam" id="PF13561">
    <property type="entry name" value="adh_short_C2"/>
    <property type="match status" value="1"/>
</dbReference>
<name>A0A927BID3_9BACT</name>
<evidence type="ECO:0000259" key="5">
    <source>
        <dbReference type="SMART" id="SM00822"/>
    </source>
</evidence>
<proteinExistence type="inferred from homology"/>
<reference evidence="6" key="1">
    <citation type="submission" date="2020-09" db="EMBL/GenBank/DDBJ databases">
        <authorList>
            <person name="Kim M.K."/>
        </authorList>
    </citation>
    <scope>NUCLEOTIDE SEQUENCE</scope>
    <source>
        <strain evidence="6">BT664</strain>
    </source>
</reference>
<sequence>MKRLETKVALITGGNSGIGYATAQEFIAQGARVIFTGRDAAAVAVAAHALGEQAHGLVSDAGVMDDLRRLPAQVQPLADKLDILFVNAGVAFFSPVSGADETHFDDIMRINFKGAYFTVQQLLPLLREGASIIFNTSVNASVGMPNSGVYAASKAAVLALGRVLATELAPQGIRVNCISPGPVETPVYGKLGLPQEQLDGFAQVLSQKVLLKRFGQPGEIAKTAVFLASDEASFITGTELTVDGGIAVNAVLN</sequence>
<dbReference type="PANTHER" id="PTHR43943">
    <property type="entry name" value="DEHYDROGENASE/REDUCTASE (SDR FAMILY) MEMBER 4"/>
    <property type="match status" value="1"/>
</dbReference>
<dbReference type="CDD" id="cd05233">
    <property type="entry name" value="SDR_c"/>
    <property type="match status" value="1"/>
</dbReference>
<feature type="domain" description="Ketoreductase" evidence="5">
    <location>
        <begin position="7"/>
        <end position="181"/>
    </location>
</feature>
<dbReference type="SMART" id="SM00822">
    <property type="entry name" value="PKS_KR"/>
    <property type="match status" value="1"/>
</dbReference>
<evidence type="ECO:0000256" key="4">
    <source>
        <dbReference type="ARBA" id="ARBA00023027"/>
    </source>
</evidence>